<dbReference type="AlphaFoldDB" id="A0AA89BPX3"/>
<dbReference type="PANTHER" id="PTHR12307">
    <property type="entry name" value="PROTEIN PHOSPHATASE 1 REGULATORY SUBUNIT"/>
    <property type="match status" value="1"/>
</dbReference>
<gene>
    <name evidence="2" type="ORF">FSP39_023395</name>
</gene>
<organism evidence="2 3">
    <name type="scientific">Pinctada imbricata</name>
    <name type="common">Atlantic pearl-oyster</name>
    <name type="synonym">Pinctada martensii</name>
    <dbReference type="NCBI Taxonomy" id="66713"/>
    <lineage>
        <taxon>Eukaryota</taxon>
        <taxon>Metazoa</taxon>
        <taxon>Spiralia</taxon>
        <taxon>Lophotrochozoa</taxon>
        <taxon>Mollusca</taxon>
        <taxon>Bivalvia</taxon>
        <taxon>Autobranchia</taxon>
        <taxon>Pteriomorphia</taxon>
        <taxon>Pterioida</taxon>
        <taxon>Pterioidea</taxon>
        <taxon>Pteriidae</taxon>
        <taxon>Pinctada</taxon>
    </lineage>
</organism>
<dbReference type="Proteomes" id="UP001186944">
    <property type="component" value="Unassembled WGS sequence"/>
</dbReference>
<dbReference type="GO" id="GO:0000164">
    <property type="term" value="C:protein phosphatase type 1 complex"/>
    <property type="evidence" value="ECO:0007669"/>
    <property type="project" value="TreeGrafter"/>
</dbReference>
<dbReference type="InterPro" id="IPR050782">
    <property type="entry name" value="PP1_regulatory_subunit_3"/>
</dbReference>
<dbReference type="GO" id="GO:0005979">
    <property type="term" value="P:regulation of glycogen biosynthetic process"/>
    <property type="evidence" value="ECO:0007669"/>
    <property type="project" value="TreeGrafter"/>
</dbReference>
<sequence length="352" mass="38739">MLVSYSDEEADDAGFCLPRNLSYAEESYLNSYSVSSAFVNTVNKEKRSLYDTEVYLLNSAIMAENEVVKSCNDPVPLKVKLVQTHSKRISSDAEIPSQKTNGDKLGFYLNTTDDLDSVGSSSGKSNCSELELADTINSPDEYDLGKEDGGSEATFGEAISNALKSMELNDQYEEEEVKNESVSFASKRLSSPPPLRIQIDRADDDSDSDKKDPLKGSQKSLLDSPLYEDKEFNFNRTELRKSSSLKATKTPPGTPSRKKMVRFADAMGLDLESVRHVLNTDAPPKIPASATADLQVGIEKDRQGIGSLYLCSKFQQPGAKESFLVTVMTQKVSLENAVITDLTITGTVEWRM</sequence>
<dbReference type="EMBL" id="VSWD01000012">
    <property type="protein sequence ID" value="KAK3086787.1"/>
    <property type="molecule type" value="Genomic_DNA"/>
</dbReference>
<evidence type="ECO:0000256" key="1">
    <source>
        <dbReference type="SAM" id="MobiDB-lite"/>
    </source>
</evidence>
<evidence type="ECO:0000313" key="2">
    <source>
        <dbReference type="EMBL" id="KAK3086787.1"/>
    </source>
</evidence>
<dbReference type="GO" id="GO:2001069">
    <property type="term" value="F:glycogen binding"/>
    <property type="evidence" value="ECO:0007669"/>
    <property type="project" value="TreeGrafter"/>
</dbReference>
<proteinExistence type="predicted"/>
<protein>
    <submittedName>
        <fullName evidence="2">Uncharacterized protein</fullName>
    </submittedName>
</protein>
<keyword evidence="3" id="KW-1185">Reference proteome</keyword>
<feature type="region of interest" description="Disordered" evidence="1">
    <location>
        <begin position="179"/>
        <end position="222"/>
    </location>
</feature>
<dbReference type="GO" id="GO:0008157">
    <property type="term" value="F:protein phosphatase 1 binding"/>
    <property type="evidence" value="ECO:0007669"/>
    <property type="project" value="TreeGrafter"/>
</dbReference>
<dbReference type="PANTHER" id="PTHR12307:SF53">
    <property type="entry name" value="PROTEIN PHOSPHATASE 1 REGULATORY SUBUNIT"/>
    <property type="match status" value="1"/>
</dbReference>
<evidence type="ECO:0000313" key="3">
    <source>
        <dbReference type="Proteomes" id="UP001186944"/>
    </source>
</evidence>
<name>A0AA89BPX3_PINIB</name>
<reference evidence="2" key="1">
    <citation type="submission" date="2019-08" db="EMBL/GenBank/DDBJ databases">
        <title>The improved chromosome-level genome for the pearl oyster Pinctada fucata martensii using PacBio sequencing and Hi-C.</title>
        <authorList>
            <person name="Zheng Z."/>
        </authorList>
    </citation>
    <scope>NUCLEOTIDE SEQUENCE</scope>
    <source>
        <strain evidence="2">ZZ-2019</strain>
        <tissue evidence="2">Adductor muscle</tissue>
    </source>
</reference>
<comment type="caution">
    <text evidence="2">The sequence shown here is derived from an EMBL/GenBank/DDBJ whole genome shotgun (WGS) entry which is preliminary data.</text>
</comment>
<accession>A0AA89BPX3</accession>